<dbReference type="InterPro" id="IPR027417">
    <property type="entry name" value="P-loop_NTPase"/>
</dbReference>
<dbReference type="Pfam" id="PF06309">
    <property type="entry name" value="Torsin"/>
    <property type="match status" value="1"/>
</dbReference>
<keyword evidence="3" id="KW-0812">Transmembrane</keyword>
<dbReference type="Gene3D" id="3.40.50.300">
    <property type="entry name" value="P-loop containing nucleotide triphosphate hydrolases"/>
    <property type="match status" value="1"/>
</dbReference>
<protein>
    <submittedName>
        <fullName evidence="4">G3710 protein</fullName>
    </submittedName>
</protein>
<organism evidence="4 5">
    <name type="scientific">Coccomyxa viridis</name>
    <dbReference type="NCBI Taxonomy" id="1274662"/>
    <lineage>
        <taxon>Eukaryota</taxon>
        <taxon>Viridiplantae</taxon>
        <taxon>Chlorophyta</taxon>
        <taxon>core chlorophytes</taxon>
        <taxon>Trebouxiophyceae</taxon>
        <taxon>Trebouxiophyceae incertae sedis</taxon>
        <taxon>Coccomyxaceae</taxon>
        <taxon>Coccomyxa</taxon>
    </lineage>
</organism>
<accession>A0ABP1FNH8</accession>
<feature type="region of interest" description="Disordered" evidence="2">
    <location>
        <begin position="350"/>
        <end position="372"/>
    </location>
</feature>
<proteinExistence type="inferred from homology"/>
<dbReference type="PANTHER" id="PTHR10760">
    <property type="entry name" value="TORSIN"/>
    <property type="match status" value="1"/>
</dbReference>
<keyword evidence="5" id="KW-1185">Reference proteome</keyword>
<sequence length="391" mass="43165">MPLPVAVGYVTVGLVAGLLALIRTGPQAFAPGTCERLEPYLESQVVGQSLALRQLCDAVCDHVSNANPSKPLVLSVHGPPGVGKSMVHQLAAKALYNAEPSADTQCPGVDCPGYKVLYGMDYLRSERQQQHALLRAALMEHVRSHPEALIVIEEYDKLDCATRGFFRQLLENARTANVSLDRSIVLLESNAGYLQLHELLQSAGSRDKISAEEAQKVLKDLVFSLWTADDCEERTDTLKMLALVDFFLPFLPLERPHIEKLFEMRLRERRRVLTTEKQAANLTWTPEVVQFLTDRVDYEGAYPIEGAKEVGTLMTRHVSRALRPWSGQLGAEPPHERMKTAISQAAEKVKKAVGKSSNTTAGKQKALKPALPHPQLSVGTNLWGEQQICCA</sequence>
<evidence type="ECO:0000256" key="1">
    <source>
        <dbReference type="ARBA" id="ARBA00006235"/>
    </source>
</evidence>
<keyword evidence="3" id="KW-0472">Membrane</keyword>
<evidence type="ECO:0000313" key="5">
    <source>
        <dbReference type="Proteomes" id="UP001497392"/>
    </source>
</evidence>
<comment type="caution">
    <text evidence="4">The sequence shown here is derived from an EMBL/GenBank/DDBJ whole genome shotgun (WGS) entry which is preliminary data.</text>
</comment>
<evidence type="ECO:0000313" key="4">
    <source>
        <dbReference type="EMBL" id="CAL5221506.1"/>
    </source>
</evidence>
<evidence type="ECO:0000256" key="3">
    <source>
        <dbReference type="SAM" id="Phobius"/>
    </source>
</evidence>
<feature type="transmembrane region" description="Helical" evidence="3">
    <location>
        <begin position="6"/>
        <end position="22"/>
    </location>
</feature>
<dbReference type="PANTHER" id="PTHR10760:SF2">
    <property type="entry name" value="LD13476P-RELATED"/>
    <property type="match status" value="1"/>
</dbReference>
<name>A0ABP1FNH8_9CHLO</name>
<dbReference type="SUPFAM" id="SSF52540">
    <property type="entry name" value="P-loop containing nucleoside triphosphate hydrolases"/>
    <property type="match status" value="1"/>
</dbReference>
<comment type="similarity">
    <text evidence="1">Belongs to the ClpA/ClpB family. Torsin subfamily.</text>
</comment>
<dbReference type="EMBL" id="CAXHTA020000005">
    <property type="protein sequence ID" value="CAL5221506.1"/>
    <property type="molecule type" value="Genomic_DNA"/>
</dbReference>
<gene>
    <name evidence="4" type="primary">g3710</name>
    <name evidence="4" type="ORF">VP750_LOCUS3165</name>
</gene>
<reference evidence="4 5" key="1">
    <citation type="submission" date="2024-06" db="EMBL/GenBank/DDBJ databases">
        <authorList>
            <person name="Kraege A."/>
            <person name="Thomma B."/>
        </authorList>
    </citation>
    <scope>NUCLEOTIDE SEQUENCE [LARGE SCALE GENOMIC DNA]</scope>
</reference>
<keyword evidence="3" id="KW-1133">Transmembrane helix</keyword>
<dbReference type="Proteomes" id="UP001497392">
    <property type="component" value="Unassembled WGS sequence"/>
</dbReference>
<dbReference type="InterPro" id="IPR010448">
    <property type="entry name" value="Torsin"/>
</dbReference>
<evidence type="ECO:0000256" key="2">
    <source>
        <dbReference type="SAM" id="MobiDB-lite"/>
    </source>
</evidence>